<protein>
    <recommendedName>
        <fullName evidence="2">DUF3501 domain-containing protein</fullName>
    </recommendedName>
</protein>
<name>A0A381XNU9_9ZZZZ</name>
<dbReference type="AlphaFoldDB" id="A0A381XNU9"/>
<reference evidence="1" key="1">
    <citation type="submission" date="2018-05" db="EMBL/GenBank/DDBJ databases">
        <authorList>
            <person name="Lanie J.A."/>
            <person name="Ng W.-L."/>
            <person name="Kazmierczak K.M."/>
            <person name="Andrzejewski T.M."/>
            <person name="Davidsen T.M."/>
            <person name="Wayne K.J."/>
            <person name="Tettelin H."/>
            <person name="Glass J.I."/>
            <person name="Rusch D."/>
            <person name="Podicherti R."/>
            <person name="Tsui H.-C.T."/>
            <person name="Winkler M.E."/>
        </authorList>
    </citation>
    <scope>NUCLEOTIDE SEQUENCE</scope>
</reference>
<proteinExistence type="predicted"/>
<accession>A0A381XNU9</accession>
<dbReference type="EMBL" id="UINC01015848">
    <property type="protein sequence ID" value="SVA66429.1"/>
    <property type="molecule type" value="Genomic_DNA"/>
</dbReference>
<evidence type="ECO:0000313" key="1">
    <source>
        <dbReference type="EMBL" id="SVA66429.1"/>
    </source>
</evidence>
<dbReference type="InterPro" id="IPR021890">
    <property type="entry name" value="DUF3501"/>
</dbReference>
<sequence length="140" mass="16859">MNKKLIIEDLYSLEEYDNKRIAYRKEILTHKKNRKVTIGKHVSILFEDYKTIQYQIQEMLRIEKIFEKKNIQNELDAYNPLIPNGNNWKATMFIEYPDPEQRRKALSLLVGIEDKVWVKISNYKEIYAIADEDMDRTRSD</sequence>
<feature type="non-terminal residue" evidence="1">
    <location>
        <position position="140"/>
    </location>
</feature>
<evidence type="ECO:0008006" key="2">
    <source>
        <dbReference type="Google" id="ProtNLM"/>
    </source>
</evidence>
<gene>
    <name evidence="1" type="ORF">METZ01_LOCUS119283</name>
</gene>
<organism evidence="1">
    <name type="scientific">marine metagenome</name>
    <dbReference type="NCBI Taxonomy" id="408172"/>
    <lineage>
        <taxon>unclassified sequences</taxon>
        <taxon>metagenomes</taxon>
        <taxon>ecological metagenomes</taxon>
    </lineage>
</organism>
<dbReference type="Pfam" id="PF12007">
    <property type="entry name" value="DUF3501"/>
    <property type="match status" value="1"/>
</dbReference>